<dbReference type="GO" id="GO:0032453">
    <property type="term" value="F:histone H3K4 demethylase activity"/>
    <property type="evidence" value="ECO:0007669"/>
    <property type="project" value="TreeGrafter"/>
</dbReference>
<keyword evidence="6 14" id="KW-0223">Dioxygenase</keyword>
<keyword evidence="7 14" id="KW-0560">Oxidoreductase</keyword>
<keyword evidence="5" id="KW-0156">Chromatin regulator</keyword>
<evidence type="ECO:0000256" key="5">
    <source>
        <dbReference type="ARBA" id="ARBA00022853"/>
    </source>
</evidence>
<feature type="region of interest" description="Disordered" evidence="15">
    <location>
        <begin position="128"/>
        <end position="189"/>
    </location>
</feature>
<keyword evidence="10 14" id="KW-0804">Transcription</keyword>
<dbReference type="Proteomes" id="UP001381693">
    <property type="component" value="Unassembled WGS sequence"/>
</dbReference>
<dbReference type="InterPro" id="IPR003347">
    <property type="entry name" value="JmjC_dom"/>
</dbReference>
<dbReference type="FunFam" id="1.10.10.1500:FF:000001">
    <property type="entry name" value="ribosomal oxygenase 1 isoform X1"/>
    <property type="match status" value="1"/>
</dbReference>
<dbReference type="Gene3D" id="3.90.930.40">
    <property type="match status" value="1"/>
</dbReference>
<evidence type="ECO:0000259" key="16">
    <source>
        <dbReference type="PROSITE" id="PS51184"/>
    </source>
</evidence>
<gene>
    <name evidence="17" type="ORF">SK128_016021</name>
</gene>
<sequence>MVKIDIENDNIDSGKENVSNNAQGKNKSDHRPNHKQAKKSDVANGMQSVKQANKKKDTKFNPSQTKALNGKIGNAKNKKKIPKSVEPLGRKIVRAKAQRNNALRDKIKKVKELVNQEIQKKEKIVPHLVELSMEEEQEDDFKAEDLDDSFDSDVTGDDEDYKEDEKEEEASDDEEIVESNEDDDSGDEERIVGLTAYDGEEIGAVNYKNSVKEGQDTFKWIIHPHKESDFFSQYWEKKPLLVKRKKKDYYKGLFSTVDFDKILHEQVVLFTKNLDVTSYTNGKRETHNPIGQAHAPVVWDYYNNGCSLRMLNPQTFHSRVWKCLASLQEYFNSFCGANVYLTPPDTQGFAPHWDDIEAFILQLEGKKRWRVYEPRNDEEVLPESSSPNLDQESIGDPILDTILEPGDLLYFPRGYIHQGHAAENEHSLHVTISTYQKNTWGHYIEKLLPHALSVAMAEDVEFRKGLPRDYLDYMGIVHMETESKERTAFREKVSNLVVRMMENAPFDGAADQRGVSFMHDCLPPYLTKEDRACSVYEGGEKWCKKKNKVINRAELQPDTPVRLIRGNCLRLVAEDDTIHIYYNMENSREYHREEPQYLEIALESAPGVEALLHSYPAYVPIESLPLENDEDKMTLASGLWERGLLVTAHPLEATYDD</sequence>
<name>A0AAN8XB74_HALRR</name>
<evidence type="ECO:0000256" key="8">
    <source>
        <dbReference type="ARBA" id="ARBA00023004"/>
    </source>
</evidence>
<organism evidence="17 18">
    <name type="scientific">Halocaridina rubra</name>
    <name type="common">Hawaiian red shrimp</name>
    <dbReference type="NCBI Taxonomy" id="373956"/>
    <lineage>
        <taxon>Eukaryota</taxon>
        <taxon>Metazoa</taxon>
        <taxon>Ecdysozoa</taxon>
        <taxon>Arthropoda</taxon>
        <taxon>Crustacea</taxon>
        <taxon>Multicrustacea</taxon>
        <taxon>Malacostraca</taxon>
        <taxon>Eumalacostraca</taxon>
        <taxon>Eucarida</taxon>
        <taxon>Decapoda</taxon>
        <taxon>Pleocyemata</taxon>
        <taxon>Caridea</taxon>
        <taxon>Atyoidea</taxon>
        <taxon>Atyidae</taxon>
        <taxon>Halocaridina</taxon>
    </lineage>
</organism>
<evidence type="ECO:0000256" key="15">
    <source>
        <dbReference type="SAM" id="MobiDB-lite"/>
    </source>
</evidence>
<feature type="compositionally biased region" description="Acidic residues" evidence="15">
    <location>
        <begin position="132"/>
        <end position="187"/>
    </location>
</feature>
<dbReference type="Gene3D" id="1.10.10.1500">
    <property type="entry name" value="JmjC domain-containing ribosomal oxygenase (ROX), dimer domain"/>
    <property type="match status" value="1"/>
</dbReference>
<keyword evidence="9 14" id="KW-0805">Transcription regulation</keyword>
<keyword evidence="4 14" id="KW-0479">Metal-binding</keyword>
<accession>A0AAN8XB74</accession>
<comment type="similarity">
    <text evidence="2">Belongs to the ROX family. NO66 subfamily.</text>
</comment>
<evidence type="ECO:0000256" key="14">
    <source>
        <dbReference type="RuleBase" id="RU366061"/>
    </source>
</evidence>
<evidence type="ECO:0000256" key="9">
    <source>
        <dbReference type="ARBA" id="ARBA00023015"/>
    </source>
</evidence>
<dbReference type="GO" id="GO:0005730">
    <property type="term" value="C:nucleolus"/>
    <property type="evidence" value="ECO:0007669"/>
    <property type="project" value="TreeGrafter"/>
</dbReference>
<dbReference type="InterPro" id="IPR039994">
    <property type="entry name" value="NO66-like"/>
</dbReference>
<feature type="compositionally biased region" description="Polar residues" evidence="15">
    <location>
        <begin position="16"/>
        <end position="25"/>
    </location>
</feature>
<dbReference type="AlphaFoldDB" id="A0AAN8XB74"/>
<feature type="compositionally biased region" description="Low complexity" evidence="15">
    <location>
        <begin position="66"/>
        <end position="75"/>
    </location>
</feature>
<evidence type="ECO:0000256" key="1">
    <source>
        <dbReference type="ARBA" id="ARBA00004123"/>
    </source>
</evidence>
<comment type="cofactor">
    <cofactor evidence="14">
        <name>Fe(2+)</name>
        <dbReference type="ChEBI" id="CHEBI:29033"/>
    </cofactor>
    <text evidence="14">Binds 1 Fe(2+) ion per subunit.</text>
</comment>
<evidence type="ECO:0000313" key="18">
    <source>
        <dbReference type="Proteomes" id="UP001381693"/>
    </source>
</evidence>
<dbReference type="PANTHER" id="PTHR13096:SF8">
    <property type="entry name" value="RIBOSOMAL OXYGENASE 1"/>
    <property type="match status" value="1"/>
</dbReference>
<evidence type="ECO:0000256" key="7">
    <source>
        <dbReference type="ARBA" id="ARBA00023002"/>
    </source>
</evidence>
<dbReference type="PANTHER" id="PTHR13096">
    <property type="entry name" value="MINA53 MYC INDUCED NUCLEAR ANTIGEN"/>
    <property type="match status" value="1"/>
</dbReference>
<evidence type="ECO:0000256" key="6">
    <source>
        <dbReference type="ARBA" id="ARBA00022964"/>
    </source>
</evidence>
<reference evidence="17 18" key="1">
    <citation type="submission" date="2023-11" db="EMBL/GenBank/DDBJ databases">
        <title>Halocaridina rubra genome assembly.</title>
        <authorList>
            <person name="Smith C."/>
        </authorList>
    </citation>
    <scope>NUCLEOTIDE SEQUENCE [LARGE SCALE GENOMIC DNA]</scope>
    <source>
        <strain evidence="17">EP-1</strain>
        <tissue evidence="17">Whole</tissue>
    </source>
</reference>
<evidence type="ECO:0000256" key="12">
    <source>
        <dbReference type="ARBA" id="ARBA00025670"/>
    </source>
</evidence>
<evidence type="ECO:0000313" key="17">
    <source>
        <dbReference type="EMBL" id="KAK7075650.1"/>
    </source>
</evidence>
<dbReference type="Gene3D" id="2.60.120.650">
    <property type="entry name" value="Cupin"/>
    <property type="match status" value="1"/>
</dbReference>
<evidence type="ECO:0000256" key="2">
    <source>
        <dbReference type="ARBA" id="ARBA00010309"/>
    </source>
</evidence>
<dbReference type="SUPFAM" id="SSF51197">
    <property type="entry name" value="Clavaminate synthase-like"/>
    <property type="match status" value="1"/>
</dbReference>
<comment type="subcellular location">
    <subcellularLocation>
        <location evidence="1 14">Nucleus</location>
    </subcellularLocation>
</comment>
<protein>
    <recommendedName>
        <fullName evidence="14">Bifunctional lysine-specific demethylase and histidyl-hydroxylase</fullName>
        <ecNumber evidence="14">1.14.11.27</ecNumber>
    </recommendedName>
</protein>
<comment type="caution">
    <text evidence="17">The sequence shown here is derived from an EMBL/GenBank/DDBJ whole genome shotgun (WGS) entry which is preliminary data.</text>
</comment>
<comment type="function">
    <text evidence="12">Oxygenase that can act as both a histone lysine demethylase and a ribosomal histidine hydroxylase. Specifically demethylates 'Lys-4' (H3K4me) and 'Lys-36' (H3K36me) of histone H3, thereby playing a central role in histone code.</text>
</comment>
<keyword evidence="18" id="KW-1185">Reference proteome</keyword>
<dbReference type="FunFam" id="2.60.120.650:FF:000013">
    <property type="entry name" value="Ribosomal oxygenase 1"/>
    <property type="match status" value="1"/>
</dbReference>
<keyword evidence="8 14" id="KW-0408">Iron</keyword>
<dbReference type="EC" id="1.14.11.27" evidence="14"/>
<dbReference type="Pfam" id="PF08007">
    <property type="entry name" value="JmjC_2"/>
    <property type="match status" value="1"/>
</dbReference>
<dbReference type="FunFam" id="3.90.930.40:FF:000001">
    <property type="entry name" value="ribosomal oxygenase 1 isoform X1"/>
    <property type="match status" value="1"/>
</dbReference>
<dbReference type="InterPro" id="IPR049043">
    <property type="entry name" value="WHD_RIOX1"/>
</dbReference>
<evidence type="ECO:0000256" key="4">
    <source>
        <dbReference type="ARBA" id="ARBA00022723"/>
    </source>
</evidence>
<dbReference type="GO" id="GO:0045471">
    <property type="term" value="P:response to ethanol"/>
    <property type="evidence" value="ECO:0007669"/>
    <property type="project" value="UniProtKB-ARBA"/>
</dbReference>
<proteinExistence type="inferred from homology"/>
<dbReference type="Pfam" id="PF21233">
    <property type="entry name" value="WHD_RIOX1"/>
    <property type="match status" value="1"/>
</dbReference>
<dbReference type="GO" id="GO:0140680">
    <property type="term" value="F:histone H3K36me/H3K36me2 demethylase activity"/>
    <property type="evidence" value="ECO:0007669"/>
    <property type="project" value="UniProtKB-EC"/>
</dbReference>
<dbReference type="GO" id="GO:0005506">
    <property type="term" value="F:iron ion binding"/>
    <property type="evidence" value="ECO:0007669"/>
    <property type="project" value="UniProtKB-UniRule"/>
</dbReference>
<dbReference type="EMBL" id="JAXCGZ010010305">
    <property type="protein sequence ID" value="KAK7075650.1"/>
    <property type="molecule type" value="Genomic_DNA"/>
</dbReference>
<keyword evidence="11 14" id="KW-0539">Nucleus</keyword>
<evidence type="ECO:0000256" key="13">
    <source>
        <dbReference type="ARBA" id="ARBA00047915"/>
    </source>
</evidence>
<feature type="domain" description="JmjC" evidence="16">
    <location>
        <begin position="306"/>
        <end position="451"/>
    </location>
</feature>
<dbReference type="PROSITE" id="PS51184">
    <property type="entry name" value="JMJC"/>
    <property type="match status" value="1"/>
</dbReference>
<evidence type="ECO:0000256" key="11">
    <source>
        <dbReference type="ARBA" id="ARBA00023242"/>
    </source>
</evidence>
<keyword evidence="3" id="KW-0678">Repressor</keyword>
<comment type="catalytic activity">
    <reaction evidence="13 14">
        <text>N(6),N(6)-dimethyl-L-lysyl(36)-[histone H3] + 2 2-oxoglutarate + 2 O2 = L-lysyl(36)-[histone H3] + 2 formaldehyde + 2 succinate + 2 CO2</text>
        <dbReference type="Rhea" id="RHEA:42032"/>
        <dbReference type="Rhea" id="RHEA-COMP:9785"/>
        <dbReference type="Rhea" id="RHEA-COMP:9787"/>
        <dbReference type="ChEBI" id="CHEBI:15379"/>
        <dbReference type="ChEBI" id="CHEBI:16526"/>
        <dbReference type="ChEBI" id="CHEBI:16810"/>
        <dbReference type="ChEBI" id="CHEBI:16842"/>
        <dbReference type="ChEBI" id="CHEBI:29969"/>
        <dbReference type="ChEBI" id="CHEBI:30031"/>
        <dbReference type="ChEBI" id="CHEBI:61976"/>
        <dbReference type="EC" id="1.14.11.27"/>
    </reaction>
</comment>
<evidence type="ECO:0000256" key="3">
    <source>
        <dbReference type="ARBA" id="ARBA00022491"/>
    </source>
</evidence>
<evidence type="ECO:0000256" key="10">
    <source>
        <dbReference type="ARBA" id="ARBA00023163"/>
    </source>
</evidence>
<feature type="region of interest" description="Disordered" evidence="15">
    <location>
        <begin position="1"/>
        <end position="97"/>
    </location>
</feature>